<dbReference type="PIRSF" id="PIRSF005962">
    <property type="entry name" value="Pept_M20D_amidohydro"/>
    <property type="match status" value="1"/>
</dbReference>
<protein>
    <submittedName>
        <fullName evidence="3">Hippurate hydrolase</fullName>
        <ecNumber evidence="3">3.5.1.32</ecNumber>
    </submittedName>
</protein>
<dbReference type="SUPFAM" id="SSF55031">
    <property type="entry name" value="Bacterial exopeptidase dimerisation domain"/>
    <property type="match status" value="1"/>
</dbReference>
<feature type="domain" description="Peptidase M20 dimerisation" evidence="2">
    <location>
        <begin position="187"/>
        <end position="284"/>
    </location>
</feature>
<name>A0ABX0UVG6_9HYPH</name>
<dbReference type="PANTHER" id="PTHR11014:SF63">
    <property type="entry name" value="METALLOPEPTIDASE, PUTATIVE (AFU_ORTHOLOGUE AFUA_6G09600)-RELATED"/>
    <property type="match status" value="1"/>
</dbReference>
<dbReference type="InterPro" id="IPR017439">
    <property type="entry name" value="Amidohydrolase"/>
</dbReference>
<dbReference type="CDD" id="cd05666">
    <property type="entry name" value="M20_Acy1-like"/>
    <property type="match status" value="1"/>
</dbReference>
<dbReference type="GO" id="GO:0047980">
    <property type="term" value="F:hippurate hydrolase activity"/>
    <property type="evidence" value="ECO:0007669"/>
    <property type="project" value="UniProtKB-EC"/>
</dbReference>
<dbReference type="PANTHER" id="PTHR11014">
    <property type="entry name" value="PEPTIDASE M20 FAMILY MEMBER"/>
    <property type="match status" value="1"/>
</dbReference>
<organism evidence="3 4">
    <name type="scientific">Pseudochelatococcus lubricantis</name>
    <dbReference type="NCBI Taxonomy" id="1538102"/>
    <lineage>
        <taxon>Bacteria</taxon>
        <taxon>Pseudomonadati</taxon>
        <taxon>Pseudomonadota</taxon>
        <taxon>Alphaproteobacteria</taxon>
        <taxon>Hyphomicrobiales</taxon>
        <taxon>Chelatococcaceae</taxon>
        <taxon>Pseudochelatococcus</taxon>
    </lineage>
</organism>
<reference evidence="3 4" key="1">
    <citation type="submission" date="2020-03" db="EMBL/GenBank/DDBJ databases">
        <title>Genomic Encyclopedia of Type Strains, Phase IV (KMG-IV): sequencing the most valuable type-strain genomes for metagenomic binning, comparative biology and taxonomic classification.</title>
        <authorList>
            <person name="Goeker M."/>
        </authorList>
    </citation>
    <scope>NUCLEOTIDE SEQUENCE [LARGE SCALE GENOMIC DNA]</scope>
    <source>
        <strain evidence="3 4">DSM 103870</strain>
    </source>
</reference>
<dbReference type="RefSeq" id="WP_166947805.1">
    <property type="nucleotide sequence ID" value="NZ_JAASQI010000001.1"/>
</dbReference>
<dbReference type="InterPro" id="IPR036264">
    <property type="entry name" value="Bact_exopeptidase_dim_dom"/>
</dbReference>
<dbReference type="EMBL" id="JAASQI010000001">
    <property type="protein sequence ID" value="NIJ56383.1"/>
    <property type="molecule type" value="Genomic_DNA"/>
</dbReference>
<dbReference type="InterPro" id="IPR002933">
    <property type="entry name" value="Peptidase_M20"/>
</dbReference>
<dbReference type="Proteomes" id="UP001429580">
    <property type="component" value="Unassembled WGS sequence"/>
</dbReference>
<evidence type="ECO:0000256" key="1">
    <source>
        <dbReference type="ARBA" id="ARBA00022801"/>
    </source>
</evidence>
<dbReference type="InterPro" id="IPR011650">
    <property type="entry name" value="Peptidase_M20_dimer"/>
</dbReference>
<dbReference type="NCBIfam" id="TIGR01891">
    <property type="entry name" value="amidohydrolases"/>
    <property type="match status" value="1"/>
</dbReference>
<evidence type="ECO:0000259" key="2">
    <source>
        <dbReference type="Pfam" id="PF07687"/>
    </source>
</evidence>
<proteinExistence type="predicted"/>
<sequence>MPVIPAIHERSADLLSIFEDLHRHPELGFEESRTAAVVADKLRSWGFDEVHTGIGTTGVVGILHGRGTRGGAGNRRVGVRADMDALPIEEASGVAYTSGNPGRMHACGHDGHTTMLLGAAQYLAASRGFAGTAVFVFQPAEEGLGGARRMLQEGLFERFPCDEIYGMHNQPTGKPGHATLRKGAALAGASFFDIHLRGRGSHAAMPHQARDVLVIGAYLIQQLQSIVSRNVRATDACVVSCTQFHTGSAYNVIPETATITGTIRFFSTDVRDLVQSRMRAICEGLALGHGIAIDVAFHEIFDVLLNDAELSDAYLAAAADVVGAGNVAEEDAPFMGSEDFADMLRRVPGSYLNLGHAGTVPLHNPAFVLDPDILPVGASIYARIIETRLPIDKEPTA</sequence>
<dbReference type="Gene3D" id="3.40.630.10">
    <property type="entry name" value="Zn peptidases"/>
    <property type="match status" value="1"/>
</dbReference>
<keyword evidence="4" id="KW-1185">Reference proteome</keyword>
<evidence type="ECO:0000313" key="4">
    <source>
        <dbReference type="Proteomes" id="UP001429580"/>
    </source>
</evidence>
<accession>A0ABX0UVG6</accession>
<dbReference type="SUPFAM" id="SSF53187">
    <property type="entry name" value="Zn-dependent exopeptidases"/>
    <property type="match status" value="1"/>
</dbReference>
<gene>
    <name evidence="3" type="ORF">FHS82_000196</name>
</gene>
<dbReference type="Pfam" id="PF07687">
    <property type="entry name" value="M20_dimer"/>
    <property type="match status" value="1"/>
</dbReference>
<keyword evidence="1 3" id="KW-0378">Hydrolase</keyword>
<dbReference type="EC" id="3.5.1.32" evidence="3"/>
<comment type="caution">
    <text evidence="3">The sequence shown here is derived from an EMBL/GenBank/DDBJ whole genome shotgun (WGS) entry which is preliminary data.</text>
</comment>
<dbReference type="Pfam" id="PF01546">
    <property type="entry name" value="Peptidase_M20"/>
    <property type="match status" value="1"/>
</dbReference>
<dbReference type="Gene3D" id="3.30.70.360">
    <property type="match status" value="1"/>
</dbReference>
<evidence type="ECO:0000313" key="3">
    <source>
        <dbReference type="EMBL" id="NIJ56383.1"/>
    </source>
</evidence>